<evidence type="ECO:0000313" key="7">
    <source>
        <dbReference type="Proteomes" id="UP000663651"/>
    </source>
</evidence>
<reference evidence="6 7" key="1">
    <citation type="submission" date="2021-03" db="EMBL/GenBank/DDBJ databases">
        <title>Geobacter metallireducens gen. nov. sp. nov., a microorganism capable of coupling the complete oxidation of organic compounds to the reduction of iron and other metals.</title>
        <authorList>
            <person name="Li Y."/>
        </authorList>
    </citation>
    <scope>NUCLEOTIDE SEQUENCE [LARGE SCALE GENOMIC DNA]</scope>
    <source>
        <strain evidence="6 7">Jerry-YX</strain>
    </source>
</reference>
<keyword evidence="1 4" id="KW-0812">Transmembrane</keyword>
<evidence type="ECO:0000256" key="4">
    <source>
        <dbReference type="SAM" id="Phobius"/>
    </source>
</evidence>
<feature type="transmembrane region" description="Helical" evidence="4">
    <location>
        <begin position="83"/>
        <end position="100"/>
    </location>
</feature>
<evidence type="ECO:0000256" key="3">
    <source>
        <dbReference type="ARBA" id="ARBA00023136"/>
    </source>
</evidence>
<dbReference type="SUPFAM" id="SSF103473">
    <property type="entry name" value="MFS general substrate transporter"/>
    <property type="match status" value="1"/>
</dbReference>
<dbReference type="InterPro" id="IPR011701">
    <property type="entry name" value="MFS"/>
</dbReference>
<dbReference type="Proteomes" id="UP000663651">
    <property type="component" value="Chromosome"/>
</dbReference>
<keyword evidence="3 4" id="KW-0472">Membrane</keyword>
<organism evidence="6 7">
    <name type="scientific">Geobacter benzoatilyticus</name>
    <dbReference type="NCBI Taxonomy" id="2815309"/>
    <lineage>
        <taxon>Bacteria</taxon>
        <taxon>Pseudomonadati</taxon>
        <taxon>Thermodesulfobacteriota</taxon>
        <taxon>Desulfuromonadia</taxon>
        <taxon>Geobacterales</taxon>
        <taxon>Geobacteraceae</taxon>
        <taxon>Geobacter</taxon>
    </lineage>
</organism>
<feature type="transmembrane region" description="Helical" evidence="4">
    <location>
        <begin position="106"/>
        <end position="129"/>
    </location>
</feature>
<feature type="transmembrane region" description="Helical" evidence="4">
    <location>
        <begin position="296"/>
        <end position="318"/>
    </location>
</feature>
<feature type="transmembrane region" description="Helical" evidence="4">
    <location>
        <begin position="175"/>
        <end position="195"/>
    </location>
</feature>
<gene>
    <name evidence="6" type="ORF">JZM60_11180</name>
</gene>
<keyword evidence="7" id="KW-1185">Reference proteome</keyword>
<dbReference type="InterPro" id="IPR050327">
    <property type="entry name" value="Proton-linked_MCT"/>
</dbReference>
<protein>
    <submittedName>
        <fullName evidence="6">OFA family MFS transporter</fullName>
    </submittedName>
</protein>
<dbReference type="EMBL" id="CP071382">
    <property type="protein sequence ID" value="QSV44726.1"/>
    <property type="molecule type" value="Genomic_DNA"/>
</dbReference>
<keyword evidence="2 4" id="KW-1133">Transmembrane helix</keyword>
<feature type="transmembrane region" description="Helical" evidence="4">
    <location>
        <begin position="324"/>
        <end position="346"/>
    </location>
</feature>
<dbReference type="PANTHER" id="PTHR11360:SF304">
    <property type="entry name" value="MFS DOMAIN-CONTAINING PROTEIN"/>
    <property type="match status" value="1"/>
</dbReference>
<evidence type="ECO:0000313" key="6">
    <source>
        <dbReference type="EMBL" id="QSV44726.1"/>
    </source>
</evidence>
<dbReference type="RefSeq" id="WP_207162540.1">
    <property type="nucleotide sequence ID" value="NZ_CP071382.1"/>
</dbReference>
<proteinExistence type="predicted"/>
<dbReference type="InterPro" id="IPR036259">
    <property type="entry name" value="MFS_trans_sf"/>
</dbReference>
<evidence type="ECO:0000256" key="1">
    <source>
        <dbReference type="ARBA" id="ARBA00022692"/>
    </source>
</evidence>
<feature type="transmembrane region" description="Helical" evidence="4">
    <location>
        <begin position="266"/>
        <end position="289"/>
    </location>
</feature>
<feature type="transmembrane region" description="Helical" evidence="4">
    <location>
        <begin position="141"/>
        <end position="163"/>
    </location>
</feature>
<dbReference type="CDD" id="cd17353">
    <property type="entry name" value="MFS_OFA_like"/>
    <property type="match status" value="1"/>
</dbReference>
<dbReference type="PROSITE" id="PS50850">
    <property type="entry name" value="MFS"/>
    <property type="match status" value="1"/>
</dbReference>
<evidence type="ECO:0000259" key="5">
    <source>
        <dbReference type="PROSITE" id="PS50850"/>
    </source>
</evidence>
<dbReference type="InterPro" id="IPR020846">
    <property type="entry name" value="MFS_dom"/>
</dbReference>
<accession>A0ABX7Q001</accession>
<feature type="transmembrane region" description="Helical" evidence="4">
    <location>
        <begin position="236"/>
        <end position="260"/>
    </location>
</feature>
<evidence type="ECO:0000256" key="2">
    <source>
        <dbReference type="ARBA" id="ARBA00022989"/>
    </source>
</evidence>
<dbReference type="Gene3D" id="1.20.1250.20">
    <property type="entry name" value="MFS general substrate transporter like domains"/>
    <property type="match status" value="2"/>
</dbReference>
<feature type="transmembrane region" description="Helical" evidence="4">
    <location>
        <begin position="358"/>
        <end position="377"/>
    </location>
</feature>
<feature type="transmembrane region" description="Helical" evidence="4">
    <location>
        <begin position="12"/>
        <end position="32"/>
    </location>
</feature>
<feature type="transmembrane region" description="Helical" evidence="4">
    <location>
        <begin position="389"/>
        <end position="411"/>
    </location>
</feature>
<dbReference type="PANTHER" id="PTHR11360">
    <property type="entry name" value="MONOCARBOXYLATE TRANSPORTER"/>
    <property type="match status" value="1"/>
</dbReference>
<dbReference type="Pfam" id="PF07690">
    <property type="entry name" value="MFS_1"/>
    <property type="match status" value="1"/>
</dbReference>
<feature type="domain" description="Major facilitator superfamily (MFS) profile" evidence="5">
    <location>
        <begin position="8"/>
        <end position="416"/>
    </location>
</feature>
<sequence>MSDTVKNRGWQVTLAGTGINLALGVLYAWSIFKGAIKSSIDAGGPGAFNWDPASINDPYAICCLAFAFSMIIAGKAQDKIGPARTALIGGILVGLGFTILSQSNSYLAWVLGFGILAGSGFGFGYSAATPPALKWFPSSKTGLIAGIVVAGFGLAPVYIAPLSTYLLGTIGIEKSMLVLAAAFAVVVCGLSFFLVNPPAGYVPADAPKGDAAAKAAPAKPTVNATAGEMLKSGKFYVLWLTYFIGAGAGLMVIGSVAGIAKKSMGSMAFLAVAIMALGNAGGRVVAGILSDKIGRMATLCIVFAFQAVLMFAAIPLVGAGHSNAVLIVLLATFIGFNYGANLSLFPSFSKDYWGLKNYGLNYGLLFTAWGVGGFVMGRVSEMLNTSTGSFTTSFTLAGSLLIAGAVLSLALRPAKAAKPAETIAAEPAVNGVFMESFIRGWADFLGFTPSTPRSFSR</sequence>
<name>A0ABX7Q001_9BACT</name>